<keyword evidence="2" id="KW-0812">Transmembrane</keyword>
<evidence type="ECO:0000256" key="5">
    <source>
        <dbReference type="ARBA" id="ARBA00022840"/>
    </source>
</evidence>
<evidence type="ECO:0000256" key="7">
    <source>
        <dbReference type="ARBA" id="ARBA00023136"/>
    </source>
</evidence>
<reference evidence="10 11" key="1">
    <citation type="submission" date="2023-11" db="EMBL/GenBank/DDBJ databases">
        <title>Halocaridina rubra genome assembly.</title>
        <authorList>
            <person name="Smith C."/>
        </authorList>
    </citation>
    <scope>NUCLEOTIDE SEQUENCE [LARGE SCALE GENOMIC DNA]</scope>
    <source>
        <strain evidence="10">EP-1</strain>
        <tissue evidence="10">Whole</tissue>
    </source>
</reference>
<evidence type="ECO:0000256" key="3">
    <source>
        <dbReference type="ARBA" id="ARBA00022741"/>
    </source>
</evidence>
<keyword evidence="5" id="KW-0067">ATP-binding</keyword>
<dbReference type="PANTHER" id="PTHR22618:SF2">
    <property type="entry name" value="PROTEIN O-MANNOSE KINASE"/>
    <property type="match status" value="1"/>
</dbReference>
<dbReference type="InterPro" id="IPR011009">
    <property type="entry name" value="Kinase-like_dom_sf"/>
</dbReference>
<dbReference type="Pfam" id="PF07985">
    <property type="entry name" value="SRR1"/>
    <property type="match status" value="1"/>
</dbReference>
<dbReference type="GO" id="GO:0019200">
    <property type="term" value="F:carbohydrate kinase activity"/>
    <property type="evidence" value="ECO:0007669"/>
    <property type="project" value="InterPro"/>
</dbReference>
<dbReference type="GO" id="GO:0016773">
    <property type="term" value="F:phosphotransferase activity, alcohol group as acceptor"/>
    <property type="evidence" value="ECO:0007669"/>
    <property type="project" value="TreeGrafter"/>
</dbReference>
<accession>A0AAN8XKP4</accession>
<keyword evidence="7" id="KW-0472">Membrane</keyword>
<comment type="subcellular location">
    <subcellularLocation>
        <location evidence="8">Endomembrane system</location>
        <topology evidence="8">Single-pass membrane protein</topology>
    </subcellularLocation>
</comment>
<evidence type="ECO:0000256" key="8">
    <source>
        <dbReference type="ARBA" id="ARBA00037847"/>
    </source>
</evidence>
<comment type="caution">
    <text evidence="10">The sequence shown here is derived from an EMBL/GenBank/DDBJ whole genome shotgun (WGS) entry which is preliminary data.</text>
</comment>
<sequence length="475" mass="54593">MSMNNDGFVLVSKKKRAKPRVLRPYVNEQEHAQESVENCLTTIYRARDILQECPRHRSMQLTLESIQNQLNSKVSRIVCYGLGLPSQCRIARYQTGLLILLQQFLEVEVEIYDPLFTSRDVEILNKLSFTILDENEEGKRQVNEATLFYMPHCGTALYNNLVWANWNAEALPKCIIVGNSFSTIVQNIPSRLLRNMTQCHPWLTCVDINTMILGDLIGFGAVKQVYKTTWNGHTLAYNAVNNDDYVKDFRMGLELLKELSPSEYIVQLVGFCSSSNVFLTEFYPLGNALNIHSVLRARKEDTHLKVKFHLCISYVKILDFLHDGSDGKRVMCDTSTLDKTLEQYLITSSLELVLNDLDALPIVGIDGIVCGHKELYGKFVSPEQKWPYSGLAFKNEQMVPYDEKSDIWKIPSVCNYFLGEDEAAKAFRYHIHPIHSKCRRKRPVDRPSAIEVLKFYELVLYTYFDIKASNEKLEL</sequence>
<name>A0AAN8XKP4_HALRR</name>
<dbReference type="GO" id="GO:0005524">
    <property type="term" value="F:ATP binding"/>
    <property type="evidence" value="ECO:0007669"/>
    <property type="project" value="UniProtKB-KW"/>
</dbReference>
<dbReference type="PANTHER" id="PTHR22618">
    <property type="entry name" value="PROTEIN O-MANNOSE KINASE"/>
    <property type="match status" value="1"/>
</dbReference>
<organism evidence="10 11">
    <name type="scientific">Halocaridina rubra</name>
    <name type="common">Hawaiian red shrimp</name>
    <dbReference type="NCBI Taxonomy" id="373956"/>
    <lineage>
        <taxon>Eukaryota</taxon>
        <taxon>Metazoa</taxon>
        <taxon>Ecdysozoa</taxon>
        <taxon>Arthropoda</taxon>
        <taxon>Crustacea</taxon>
        <taxon>Multicrustacea</taxon>
        <taxon>Malacostraca</taxon>
        <taxon>Eumalacostraca</taxon>
        <taxon>Eucarida</taxon>
        <taxon>Decapoda</taxon>
        <taxon>Pleocyemata</taxon>
        <taxon>Caridea</taxon>
        <taxon>Atyoidea</taxon>
        <taxon>Atyidae</taxon>
        <taxon>Halocaridina</taxon>
    </lineage>
</organism>
<dbReference type="GO" id="GO:0006493">
    <property type="term" value="P:protein O-linked glycosylation"/>
    <property type="evidence" value="ECO:0007669"/>
    <property type="project" value="InterPro"/>
</dbReference>
<keyword evidence="6" id="KW-1133">Transmembrane helix</keyword>
<evidence type="ECO:0000256" key="4">
    <source>
        <dbReference type="ARBA" id="ARBA00022777"/>
    </source>
</evidence>
<evidence type="ECO:0000256" key="1">
    <source>
        <dbReference type="ARBA" id="ARBA00022679"/>
    </source>
</evidence>
<evidence type="ECO:0000313" key="10">
    <source>
        <dbReference type="EMBL" id="KAK7086026.1"/>
    </source>
</evidence>
<evidence type="ECO:0000259" key="9">
    <source>
        <dbReference type="Pfam" id="PF07985"/>
    </source>
</evidence>
<dbReference type="AlphaFoldDB" id="A0AAN8XKP4"/>
<dbReference type="InterPro" id="IPR039318">
    <property type="entry name" value="POMK"/>
</dbReference>
<proteinExistence type="predicted"/>
<dbReference type="EMBL" id="JAXCGZ010000415">
    <property type="protein sequence ID" value="KAK7086026.1"/>
    <property type="molecule type" value="Genomic_DNA"/>
</dbReference>
<keyword evidence="1" id="KW-0808">Transferase</keyword>
<dbReference type="Proteomes" id="UP001381693">
    <property type="component" value="Unassembled WGS sequence"/>
</dbReference>
<evidence type="ECO:0000256" key="2">
    <source>
        <dbReference type="ARBA" id="ARBA00022692"/>
    </source>
</evidence>
<dbReference type="InterPro" id="IPR012942">
    <property type="entry name" value="SRR1-like"/>
</dbReference>
<keyword evidence="4" id="KW-0418">Kinase</keyword>
<feature type="domain" description="SRR1-like" evidence="9">
    <location>
        <begin position="66"/>
        <end position="198"/>
    </location>
</feature>
<dbReference type="Gene3D" id="1.10.510.10">
    <property type="entry name" value="Transferase(Phosphotransferase) domain 1"/>
    <property type="match status" value="1"/>
</dbReference>
<evidence type="ECO:0000313" key="11">
    <source>
        <dbReference type="Proteomes" id="UP001381693"/>
    </source>
</evidence>
<dbReference type="GO" id="GO:0005789">
    <property type="term" value="C:endoplasmic reticulum membrane"/>
    <property type="evidence" value="ECO:0007669"/>
    <property type="project" value="TreeGrafter"/>
</dbReference>
<dbReference type="SUPFAM" id="SSF56112">
    <property type="entry name" value="Protein kinase-like (PK-like)"/>
    <property type="match status" value="1"/>
</dbReference>
<keyword evidence="11" id="KW-1185">Reference proteome</keyword>
<evidence type="ECO:0000256" key="6">
    <source>
        <dbReference type="ARBA" id="ARBA00022989"/>
    </source>
</evidence>
<protein>
    <recommendedName>
        <fullName evidence="9">SRR1-like domain-containing protein</fullName>
    </recommendedName>
</protein>
<gene>
    <name evidence="10" type="ORF">SK128_005664</name>
</gene>
<keyword evidence="3" id="KW-0547">Nucleotide-binding</keyword>